<sequence length="59" mass="6852">MYPEFEFEPGFTEEDELWTPDHRETVPEIDKRVKSALDEIIGSLLKKEEIFISITAHSG</sequence>
<proteinExistence type="predicted"/>
<dbReference type="EMBL" id="CP059668">
    <property type="protein sequence ID" value="QRW23965.1"/>
    <property type="molecule type" value="Genomic_DNA"/>
</dbReference>
<dbReference type="KEGG" id="rsx:RhiXN_10289"/>
<protein>
    <submittedName>
        <fullName evidence="1">Uncharacterized protein</fullName>
    </submittedName>
</protein>
<dbReference type="Proteomes" id="UP000650533">
    <property type="component" value="Chromosome 11"/>
</dbReference>
<dbReference type="GeneID" id="67032568"/>
<dbReference type="RefSeq" id="XP_043184202.1">
    <property type="nucleotide sequence ID" value="XM_043330105.1"/>
</dbReference>
<name>A0A8H8P2E1_9AGAM</name>
<accession>A0A8H8P2E1</accession>
<dbReference type="AlphaFoldDB" id="A0A8H8P2E1"/>
<evidence type="ECO:0000313" key="2">
    <source>
        <dbReference type="Proteomes" id="UP000650533"/>
    </source>
</evidence>
<evidence type="ECO:0000313" key="1">
    <source>
        <dbReference type="EMBL" id="QRW23965.1"/>
    </source>
</evidence>
<organism evidence="1 2">
    <name type="scientific">Rhizoctonia solani</name>
    <dbReference type="NCBI Taxonomy" id="456999"/>
    <lineage>
        <taxon>Eukaryota</taxon>
        <taxon>Fungi</taxon>
        <taxon>Dikarya</taxon>
        <taxon>Basidiomycota</taxon>
        <taxon>Agaricomycotina</taxon>
        <taxon>Agaricomycetes</taxon>
        <taxon>Cantharellales</taxon>
        <taxon>Ceratobasidiaceae</taxon>
        <taxon>Rhizoctonia</taxon>
    </lineage>
</organism>
<gene>
    <name evidence="1" type="ORF">RhiXN_10289</name>
</gene>
<reference evidence="1" key="1">
    <citation type="submission" date="2020-05" db="EMBL/GenBank/DDBJ databases">
        <title>Evolutionary and genomic comparisons of hybrid uninucleate and nonhybrid Rhizoctonia fungi.</title>
        <authorList>
            <person name="Li C."/>
            <person name="Chen X."/>
        </authorList>
    </citation>
    <scope>NUCLEOTIDE SEQUENCE</scope>
    <source>
        <strain evidence="1">AG-1 IA</strain>
    </source>
</reference>